<feature type="transmembrane region" description="Helical" evidence="6">
    <location>
        <begin position="6"/>
        <end position="23"/>
    </location>
</feature>
<feature type="transmembrane region" description="Helical" evidence="6">
    <location>
        <begin position="106"/>
        <end position="125"/>
    </location>
</feature>
<reference evidence="7 8" key="1">
    <citation type="submission" date="2016-03" db="EMBL/GenBank/DDBJ databases">
        <title>Trachymyrmex septentrionalis WGS genome.</title>
        <authorList>
            <person name="Nygaard S."/>
            <person name="Hu H."/>
            <person name="Boomsma J."/>
            <person name="Zhang G."/>
        </authorList>
    </citation>
    <scope>NUCLEOTIDE SEQUENCE [LARGE SCALE GENOMIC DNA]</scope>
    <source>
        <strain evidence="7">Tsep2-gDNA-1</strain>
        <tissue evidence="7">Whole body</tissue>
    </source>
</reference>
<dbReference type="EMBL" id="KQ981953">
    <property type="protein sequence ID" value="KYN32328.1"/>
    <property type="molecule type" value="Genomic_DNA"/>
</dbReference>
<evidence type="ECO:0000313" key="8">
    <source>
        <dbReference type="Proteomes" id="UP000078541"/>
    </source>
</evidence>
<feature type="transmembrane region" description="Helical" evidence="6">
    <location>
        <begin position="35"/>
        <end position="54"/>
    </location>
</feature>
<keyword evidence="5 6" id="KW-0472">Membrane</keyword>
<dbReference type="Pfam" id="PF08395">
    <property type="entry name" value="7tm_7"/>
    <property type="match status" value="1"/>
</dbReference>
<comment type="function">
    <text evidence="6">Gustatory receptor which mediates acceptance or avoidance behavior, depending on its substrates.</text>
</comment>
<dbReference type="GO" id="GO:0005886">
    <property type="term" value="C:plasma membrane"/>
    <property type="evidence" value="ECO:0007669"/>
    <property type="project" value="UniProtKB-SubCell"/>
</dbReference>
<keyword evidence="8" id="KW-1185">Reference proteome</keyword>
<feature type="transmembrane region" description="Helical" evidence="6">
    <location>
        <begin position="328"/>
        <end position="346"/>
    </location>
</feature>
<dbReference type="AlphaFoldDB" id="A0A195EVR0"/>
<feature type="non-terminal residue" evidence="7">
    <location>
        <position position="1"/>
    </location>
</feature>
<dbReference type="GO" id="GO:0050909">
    <property type="term" value="P:sensory perception of taste"/>
    <property type="evidence" value="ECO:0007669"/>
    <property type="project" value="InterPro"/>
</dbReference>
<comment type="subcellular location">
    <subcellularLocation>
        <location evidence="1 6">Cell membrane</location>
        <topology evidence="1 6">Multi-pass membrane protein</topology>
    </subcellularLocation>
</comment>
<dbReference type="GO" id="GO:0007165">
    <property type="term" value="P:signal transduction"/>
    <property type="evidence" value="ECO:0007669"/>
    <property type="project" value="UniProtKB-KW"/>
</dbReference>
<evidence type="ECO:0000256" key="5">
    <source>
        <dbReference type="ARBA" id="ARBA00023136"/>
    </source>
</evidence>
<organism evidence="7 8">
    <name type="scientific">Trachymyrmex septentrionalis</name>
    <dbReference type="NCBI Taxonomy" id="34720"/>
    <lineage>
        <taxon>Eukaryota</taxon>
        <taxon>Metazoa</taxon>
        <taxon>Ecdysozoa</taxon>
        <taxon>Arthropoda</taxon>
        <taxon>Hexapoda</taxon>
        <taxon>Insecta</taxon>
        <taxon>Pterygota</taxon>
        <taxon>Neoptera</taxon>
        <taxon>Endopterygota</taxon>
        <taxon>Hymenoptera</taxon>
        <taxon>Apocrita</taxon>
        <taxon>Aculeata</taxon>
        <taxon>Formicoidea</taxon>
        <taxon>Formicidae</taxon>
        <taxon>Myrmicinae</taxon>
        <taxon>Trachymyrmex</taxon>
    </lineage>
</organism>
<feature type="transmembrane region" description="Helical" evidence="6">
    <location>
        <begin position="279"/>
        <end position="300"/>
    </location>
</feature>
<evidence type="ECO:0000256" key="6">
    <source>
        <dbReference type="RuleBase" id="RU363108"/>
    </source>
</evidence>
<feature type="transmembrane region" description="Helical" evidence="6">
    <location>
        <begin position="247"/>
        <end position="267"/>
    </location>
</feature>
<keyword evidence="2 6" id="KW-1003">Cell membrane</keyword>
<dbReference type="Proteomes" id="UP000078541">
    <property type="component" value="Unassembled WGS sequence"/>
</dbReference>
<protein>
    <recommendedName>
        <fullName evidence="6">Gustatory receptor</fullName>
    </recommendedName>
</protein>
<sequence length="427" mass="51324">TMTLQAALTPLLIIGSFCGFGLLEYPLGHPRPYISYLYILTIWSYFTYIVYPLHVYLQLYRISHKLNKIFKIPMLLQMLWIFVETVNFSVTIYIRLQIIKYRFQEVWTFKYIFLHIFEYSNYIVYNILFLTFNNICQTIYYETNKTLAILHKLSNYNLDEELHKQILQFILQIKHREVKFGVGQFQYGYNFICQVCLILNKIKLLPDDLKTMIKTLQDTLAPLLIIGSFCGLNLFEYPLGHPRPYLSFLYILAIWSFFTYSIYYPAYPYVISEVSDEEYWTHIVILFSVIISIFVNFFYFKSSLHIKHVHLQLCFISRKLNKILKIPMLLQMLWFFFEATAIYINIYDILTNFQKIWTFKIAIDMISDYCKSIPYSILFLILNYICQTVYNKINETVITLYKLSNYNLDEELREQVNNYRILCILKF</sequence>
<feature type="transmembrane region" description="Helical" evidence="6">
    <location>
        <begin position="74"/>
        <end position="94"/>
    </location>
</feature>
<name>A0A195EVR0_9HYME</name>
<evidence type="ECO:0000256" key="4">
    <source>
        <dbReference type="ARBA" id="ARBA00022989"/>
    </source>
</evidence>
<evidence type="ECO:0000256" key="1">
    <source>
        <dbReference type="ARBA" id="ARBA00004651"/>
    </source>
</evidence>
<evidence type="ECO:0000256" key="3">
    <source>
        <dbReference type="ARBA" id="ARBA00022692"/>
    </source>
</evidence>
<evidence type="ECO:0000313" key="7">
    <source>
        <dbReference type="EMBL" id="KYN32328.1"/>
    </source>
</evidence>
<evidence type="ECO:0000256" key="2">
    <source>
        <dbReference type="ARBA" id="ARBA00022475"/>
    </source>
</evidence>
<comment type="similarity">
    <text evidence="6">Belongs to the insect chemoreceptor superfamily. Gustatory receptor (GR) family.</text>
</comment>
<feature type="transmembrane region" description="Helical" evidence="6">
    <location>
        <begin position="219"/>
        <end position="235"/>
    </location>
</feature>
<keyword evidence="6" id="KW-0675">Receptor</keyword>
<accession>A0A195EVR0</accession>
<keyword evidence="6" id="KW-0807">Transducer</keyword>
<comment type="caution">
    <text evidence="6">Lacks conserved residue(s) required for the propagation of feature annotation.</text>
</comment>
<proteinExistence type="inferred from homology"/>
<keyword evidence="4 6" id="KW-1133">Transmembrane helix</keyword>
<keyword evidence="3 6" id="KW-0812">Transmembrane</keyword>
<dbReference type="InterPro" id="IPR013604">
    <property type="entry name" value="7TM_chemorcpt"/>
</dbReference>
<gene>
    <name evidence="7" type="ORF">ALC56_13185</name>
</gene>